<accession>A0ACB9ZX32</accession>
<reference evidence="2" key="1">
    <citation type="journal article" date="2023" name="Nat. Plants">
        <title>Single-cell RNA sequencing provides a high-resolution roadmap for understanding the multicellular compartmentation of specialized metabolism.</title>
        <authorList>
            <person name="Sun S."/>
            <person name="Shen X."/>
            <person name="Li Y."/>
            <person name="Li Y."/>
            <person name="Wang S."/>
            <person name="Li R."/>
            <person name="Zhang H."/>
            <person name="Shen G."/>
            <person name="Guo B."/>
            <person name="Wei J."/>
            <person name="Xu J."/>
            <person name="St-Pierre B."/>
            <person name="Chen S."/>
            <person name="Sun C."/>
        </authorList>
    </citation>
    <scope>NUCLEOTIDE SEQUENCE [LARGE SCALE GENOMIC DNA]</scope>
</reference>
<proteinExistence type="predicted"/>
<evidence type="ECO:0000313" key="1">
    <source>
        <dbReference type="EMBL" id="KAI5653203.1"/>
    </source>
</evidence>
<name>A0ACB9ZX32_CATRO</name>
<sequence length="171" mass="19784">MLSYSLNWSNFYRANQVDILKNTPYLRAQAKLSTLRSQICSSVKVPLNPLSMIYVPNSTSYKHDLLFQVESCARSRMAVRFLFSPNQESSFFALLLWGLWNQSNKVILQGLKQSPSETFFCATKFVEEYGAIHSMDNQSVQPDPRHKYLNIDKGKRPLCNLCRLDSKIRTY</sequence>
<evidence type="ECO:0000313" key="2">
    <source>
        <dbReference type="Proteomes" id="UP001060085"/>
    </source>
</evidence>
<organism evidence="1 2">
    <name type="scientific">Catharanthus roseus</name>
    <name type="common">Madagascar periwinkle</name>
    <name type="synonym">Vinca rosea</name>
    <dbReference type="NCBI Taxonomy" id="4058"/>
    <lineage>
        <taxon>Eukaryota</taxon>
        <taxon>Viridiplantae</taxon>
        <taxon>Streptophyta</taxon>
        <taxon>Embryophyta</taxon>
        <taxon>Tracheophyta</taxon>
        <taxon>Spermatophyta</taxon>
        <taxon>Magnoliopsida</taxon>
        <taxon>eudicotyledons</taxon>
        <taxon>Gunneridae</taxon>
        <taxon>Pentapetalae</taxon>
        <taxon>asterids</taxon>
        <taxon>lamiids</taxon>
        <taxon>Gentianales</taxon>
        <taxon>Apocynaceae</taxon>
        <taxon>Rauvolfioideae</taxon>
        <taxon>Vinceae</taxon>
        <taxon>Catharanthinae</taxon>
        <taxon>Catharanthus</taxon>
    </lineage>
</organism>
<protein>
    <submittedName>
        <fullName evidence="1">Uncharacterized protein</fullName>
    </submittedName>
</protein>
<dbReference type="EMBL" id="CM044707">
    <property type="protein sequence ID" value="KAI5653203.1"/>
    <property type="molecule type" value="Genomic_DNA"/>
</dbReference>
<keyword evidence="2" id="KW-1185">Reference proteome</keyword>
<comment type="caution">
    <text evidence="1">The sequence shown here is derived from an EMBL/GenBank/DDBJ whole genome shotgun (WGS) entry which is preliminary data.</text>
</comment>
<dbReference type="Proteomes" id="UP001060085">
    <property type="component" value="Linkage Group LG07"/>
</dbReference>
<gene>
    <name evidence="1" type="ORF">M9H77_30390</name>
</gene>